<dbReference type="GO" id="GO:0003735">
    <property type="term" value="F:structural constituent of ribosome"/>
    <property type="evidence" value="ECO:0007669"/>
    <property type="project" value="InterPro"/>
</dbReference>
<evidence type="ECO:0000256" key="1">
    <source>
        <dbReference type="ARBA" id="ARBA00002932"/>
    </source>
</evidence>
<gene>
    <name evidence="8 9" type="primary">rps17</name>
</gene>
<dbReference type="GO" id="GO:0005739">
    <property type="term" value="C:mitochondrion"/>
    <property type="evidence" value="ECO:0007669"/>
    <property type="project" value="TreeGrafter"/>
</dbReference>
<organism evidence="9">
    <name type="scientific">Octactis speculum</name>
    <dbReference type="NCBI Taxonomy" id="3111310"/>
    <lineage>
        <taxon>Eukaryota</taxon>
        <taxon>Sar</taxon>
        <taxon>Stramenopiles</taxon>
        <taxon>Ochrophyta</taxon>
        <taxon>Dictyochophyceae</taxon>
        <taxon>Dictyochales</taxon>
        <taxon>Dictyochaceae</taxon>
        <taxon>Octactis</taxon>
    </lineage>
</organism>
<keyword evidence="9" id="KW-0150">Chloroplast</keyword>
<dbReference type="GO" id="GO:0005840">
    <property type="term" value="C:ribosome"/>
    <property type="evidence" value="ECO:0007669"/>
    <property type="project" value="UniProtKB-KW"/>
</dbReference>
<keyword evidence="9" id="KW-0934">Plastid</keyword>
<dbReference type="InterPro" id="IPR012340">
    <property type="entry name" value="NA-bd_OB-fold"/>
</dbReference>
<name>A0A514CPL5_9STRA</name>
<dbReference type="NCBIfam" id="NF004123">
    <property type="entry name" value="PRK05610.1"/>
    <property type="match status" value="1"/>
</dbReference>
<dbReference type="GO" id="GO:0009507">
    <property type="term" value="C:chloroplast"/>
    <property type="evidence" value="ECO:0007669"/>
    <property type="project" value="UniProtKB-SubCell"/>
</dbReference>
<proteinExistence type="inferred from homology"/>
<dbReference type="Gene3D" id="2.40.50.140">
    <property type="entry name" value="Nucleic acid-binding proteins"/>
    <property type="match status" value="1"/>
</dbReference>
<dbReference type="PRINTS" id="PR00973">
    <property type="entry name" value="RIBOSOMALS17"/>
</dbReference>
<dbReference type="RefSeq" id="YP_009677090.1">
    <property type="nucleotide sequence ID" value="NC_043929.1"/>
</dbReference>
<dbReference type="EMBL" id="MK561359">
    <property type="protein sequence ID" value="QDH81751.1"/>
    <property type="molecule type" value="Genomic_DNA"/>
</dbReference>
<dbReference type="PANTHER" id="PTHR10744">
    <property type="entry name" value="40S RIBOSOMAL PROTEIN S11 FAMILY MEMBER"/>
    <property type="match status" value="1"/>
</dbReference>
<dbReference type="GeneID" id="40868945"/>
<keyword evidence="3 8" id="KW-0699">rRNA-binding</keyword>
<accession>A0A514CPL5</accession>
<keyword evidence="4 8" id="KW-0694">RNA-binding</keyword>
<sequence>MAVKEKIGIVVSDQMDKTVVVLVEKRYIHPIYGKTLKKNKRFMTHDDSNKCKIGDIVLIQETIPLSKKKRWTVTQIF</sequence>
<dbReference type="Pfam" id="PF00366">
    <property type="entry name" value="Ribosomal_S17"/>
    <property type="match status" value="1"/>
</dbReference>
<dbReference type="NCBIfam" id="TIGR03635">
    <property type="entry name" value="uS17_bact"/>
    <property type="match status" value="1"/>
</dbReference>
<evidence type="ECO:0000256" key="4">
    <source>
        <dbReference type="ARBA" id="ARBA00022884"/>
    </source>
</evidence>
<dbReference type="CDD" id="cd00364">
    <property type="entry name" value="Ribosomal_uS17"/>
    <property type="match status" value="1"/>
</dbReference>
<evidence type="ECO:0000256" key="7">
    <source>
        <dbReference type="ARBA" id="ARBA00035251"/>
    </source>
</evidence>
<dbReference type="InterPro" id="IPR000266">
    <property type="entry name" value="Ribosomal_uS17"/>
</dbReference>
<keyword evidence="5 8" id="KW-0689">Ribosomal protein</keyword>
<comment type="subcellular location">
    <subcellularLocation>
        <location evidence="8">Plastid</location>
        <location evidence="8">Chloroplast</location>
    </subcellularLocation>
</comment>
<protein>
    <recommendedName>
        <fullName evidence="7 8">Small ribosomal subunit protein uS17c</fullName>
    </recommendedName>
</protein>
<comment type="similarity">
    <text evidence="2 8">Belongs to the universal ribosomal protein uS17 family.</text>
</comment>
<reference evidence="9" key="1">
    <citation type="submission" date="2019-02" db="EMBL/GenBank/DDBJ databases">
        <title>Dictyochophyceae plastid genomes reveal unusual variability of their organisation.</title>
        <authorList>
            <person name="Han K.Y."/>
            <person name="Maciszewski K."/>
            <person name="Graf L."/>
            <person name="Andersen R.A."/>
            <person name="Karnkowska A."/>
            <person name="Yoon H.S."/>
        </authorList>
    </citation>
    <scope>NUCLEOTIDE SEQUENCE</scope>
</reference>
<dbReference type="GO" id="GO:0019843">
    <property type="term" value="F:rRNA binding"/>
    <property type="evidence" value="ECO:0007669"/>
    <property type="project" value="UniProtKB-UniRule"/>
</dbReference>
<evidence type="ECO:0000256" key="8">
    <source>
        <dbReference type="HAMAP-Rule" id="MF_01345"/>
    </source>
</evidence>
<dbReference type="InterPro" id="IPR019984">
    <property type="entry name" value="Ribosomal_uS17_bact/chlr"/>
</dbReference>
<geneLocation type="chloroplast" evidence="9"/>
<comment type="function">
    <text evidence="1 8">One of the primary rRNA binding proteins, it binds specifically to the 5'-end of 16S ribosomal RNA.</text>
</comment>
<evidence type="ECO:0000256" key="5">
    <source>
        <dbReference type="ARBA" id="ARBA00022980"/>
    </source>
</evidence>
<evidence type="ECO:0000256" key="6">
    <source>
        <dbReference type="ARBA" id="ARBA00023274"/>
    </source>
</evidence>
<evidence type="ECO:0000256" key="3">
    <source>
        <dbReference type="ARBA" id="ARBA00022730"/>
    </source>
</evidence>
<dbReference type="GO" id="GO:1990904">
    <property type="term" value="C:ribonucleoprotein complex"/>
    <property type="evidence" value="ECO:0007669"/>
    <property type="project" value="UniProtKB-KW"/>
</dbReference>
<dbReference type="SUPFAM" id="SSF50249">
    <property type="entry name" value="Nucleic acid-binding proteins"/>
    <property type="match status" value="1"/>
</dbReference>
<dbReference type="HAMAP" id="MF_01345_B">
    <property type="entry name" value="Ribosomal_uS17_B"/>
    <property type="match status" value="1"/>
</dbReference>
<evidence type="ECO:0000256" key="2">
    <source>
        <dbReference type="ARBA" id="ARBA00010254"/>
    </source>
</evidence>
<dbReference type="GO" id="GO:0006412">
    <property type="term" value="P:translation"/>
    <property type="evidence" value="ECO:0007669"/>
    <property type="project" value="UniProtKB-UniRule"/>
</dbReference>
<comment type="subunit">
    <text evidence="8">Part of the 30S ribosomal subunit.</text>
</comment>
<dbReference type="PANTHER" id="PTHR10744:SF1">
    <property type="entry name" value="SMALL RIBOSOMAL SUBUNIT PROTEIN US17M"/>
    <property type="match status" value="1"/>
</dbReference>
<evidence type="ECO:0000313" key="9">
    <source>
        <dbReference type="EMBL" id="QDH81751.1"/>
    </source>
</evidence>
<keyword evidence="6 8" id="KW-0687">Ribonucleoprotein</keyword>
<dbReference type="AlphaFoldDB" id="A0A514CPL5"/>